<dbReference type="CDD" id="cd03811">
    <property type="entry name" value="GT4_GT28_WabH-like"/>
    <property type="match status" value="1"/>
</dbReference>
<feature type="domain" description="Glycosyltransferase subfamily 4-like N-terminal" evidence="2">
    <location>
        <begin position="27"/>
        <end position="211"/>
    </location>
</feature>
<dbReference type="Pfam" id="PF00534">
    <property type="entry name" value="Glycos_transf_1"/>
    <property type="match status" value="1"/>
</dbReference>
<dbReference type="Gene3D" id="3.40.50.2000">
    <property type="entry name" value="Glycogen Phosphorylase B"/>
    <property type="match status" value="2"/>
</dbReference>
<evidence type="ECO:0000313" key="3">
    <source>
        <dbReference type="EMBL" id="QEA15360.1"/>
    </source>
</evidence>
<dbReference type="KEGG" id="ngf:FRF71_03955"/>
<keyword evidence="3" id="KW-0808">Transferase</keyword>
<dbReference type="EMBL" id="CP042345">
    <property type="protein sequence ID" value="QEA15360.1"/>
    <property type="molecule type" value="Genomic_DNA"/>
</dbReference>
<organism evidence="3 4">
    <name type="scientific">Novosphingobium ginsenosidimutans</name>
    <dbReference type="NCBI Taxonomy" id="1176536"/>
    <lineage>
        <taxon>Bacteria</taxon>
        <taxon>Pseudomonadati</taxon>
        <taxon>Pseudomonadota</taxon>
        <taxon>Alphaproteobacteria</taxon>
        <taxon>Sphingomonadales</taxon>
        <taxon>Sphingomonadaceae</taxon>
        <taxon>Novosphingobium</taxon>
    </lineage>
</organism>
<feature type="domain" description="Glycosyl transferase family 1" evidence="1">
    <location>
        <begin position="225"/>
        <end position="379"/>
    </location>
</feature>
<dbReference type="Pfam" id="PF13439">
    <property type="entry name" value="Glyco_transf_4"/>
    <property type="match status" value="1"/>
</dbReference>
<accession>A0A5B8S1Y2</accession>
<gene>
    <name evidence="3" type="ORF">FRF71_03955</name>
</gene>
<protein>
    <submittedName>
        <fullName evidence="3">Glycosyltransferase</fullName>
    </submittedName>
</protein>
<evidence type="ECO:0000259" key="2">
    <source>
        <dbReference type="Pfam" id="PF13439"/>
    </source>
</evidence>
<reference evidence="3 4" key="1">
    <citation type="journal article" date="2013" name="J. Microbiol. Biotechnol.">
        <title>Novosphingobium ginsenosidimutans sp. nov., with the ability to convert ginsenoside.</title>
        <authorList>
            <person name="Kim J.K."/>
            <person name="He D."/>
            <person name="Liu Q.M."/>
            <person name="Park H.Y."/>
            <person name="Jung M.S."/>
            <person name="Yoon M.H."/>
            <person name="Kim S.C."/>
            <person name="Im W.T."/>
        </authorList>
    </citation>
    <scope>NUCLEOTIDE SEQUENCE [LARGE SCALE GENOMIC DNA]</scope>
    <source>
        <strain evidence="3 4">FW-6</strain>
    </source>
</reference>
<proteinExistence type="predicted"/>
<dbReference type="GO" id="GO:0016757">
    <property type="term" value="F:glycosyltransferase activity"/>
    <property type="evidence" value="ECO:0007669"/>
    <property type="project" value="InterPro"/>
</dbReference>
<evidence type="ECO:0000259" key="1">
    <source>
        <dbReference type="Pfam" id="PF00534"/>
    </source>
</evidence>
<dbReference type="OrthoDB" id="9790710at2"/>
<dbReference type="RefSeq" id="WP_147089338.1">
    <property type="nucleotide sequence ID" value="NZ_BAABJD010000001.1"/>
</dbReference>
<evidence type="ECO:0000313" key="4">
    <source>
        <dbReference type="Proteomes" id="UP000321172"/>
    </source>
</evidence>
<dbReference type="SUPFAM" id="SSF53756">
    <property type="entry name" value="UDP-Glycosyltransferase/glycogen phosphorylase"/>
    <property type="match status" value="1"/>
</dbReference>
<dbReference type="InterPro" id="IPR028098">
    <property type="entry name" value="Glyco_trans_4-like_N"/>
</dbReference>
<dbReference type="PANTHER" id="PTHR12526">
    <property type="entry name" value="GLYCOSYLTRANSFERASE"/>
    <property type="match status" value="1"/>
</dbReference>
<dbReference type="InterPro" id="IPR001296">
    <property type="entry name" value="Glyco_trans_1"/>
</dbReference>
<dbReference type="Proteomes" id="UP000321172">
    <property type="component" value="Chromosome"/>
</dbReference>
<sequence>MHAPAPPHLAIGRPLKVLLLLSSLHGGGAERVAVHLLNGLDPSRIDARMGLLRKAGPYVNLVEDESRLLVAPDGETHFNYDGPNSDQYAPGKLVSSAVRAPLAFRQMVKETQPDVVMSFLKGTNLLAWLSLMGLGRHRPRWIAREGNNVLAVVNEEAPNEFVRKVSLGLTSRAYNRADAVLANATDMAETLIADLSLSRAKMRMINNPIDLGTITAAKDQSVPGAPKRPYIITAGRLEYQKAHEVLLRAFAQSGLWRSHALVILGKGSRLNELHRLAAQLGIGEHVRFIGFVANPYAWMAKADLFVLPSRWEGFPTVAAEALACGAPLLLTDCKFGPRDVIEPGVSGELVPVDDVDALARGMADLIAAPERRAALREAGFARVQRFAIDEMVEQYATLFEEFAPVPAR</sequence>
<dbReference type="PANTHER" id="PTHR12526:SF630">
    <property type="entry name" value="GLYCOSYLTRANSFERASE"/>
    <property type="match status" value="1"/>
</dbReference>
<keyword evidence="4" id="KW-1185">Reference proteome</keyword>
<name>A0A5B8S1Y2_9SPHN</name>
<dbReference type="AlphaFoldDB" id="A0A5B8S1Y2"/>